<dbReference type="Pfam" id="PF00023">
    <property type="entry name" value="Ank"/>
    <property type="match status" value="1"/>
</dbReference>
<dbReference type="PROSITE" id="PS50088">
    <property type="entry name" value="ANK_REPEAT"/>
    <property type="match status" value="4"/>
</dbReference>
<comment type="caution">
    <text evidence="3">The sequence shown here is derived from an EMBL/GenBank/DDBJ whole genome shotgun (WGS) entry which is preliminary data.</text>
</comment>
<dbReference type="PROSITE" id="PS50297">
    <property type="entry name" value="ANK_REP_REGION"/>
    <property type="match status" value="3"/>
</dbReference>
<dbReference type="PANTHER" id="PTHR44207">
    <property type="entry name" value="SURFACE ANTIGEN BSPA-LIKE-RELATED"/>
    <property type="match status" value="1"/>
</dbReference>
<dbReference type="PANTHER" id="PTHR44207:SF2">
    <property type="entry name" value="REPEAT PROTEIN, PUTATIVE-RELATED"/>
    <property type="match status" value="1"/>
</dbReference>
<dbReference type="Proteomes" id="UP000215902">
    <property type="component" value="Unassembled WGS sequence"/>
</dbReference>
<dbReference type="STRING" id="282301.A0A267D9J4"/>
<feature type="domain" description="Mab-21-like HhH/H2TH-like" evidence="2">
    <location>
        <begin position="528"/>
        <end position="617"/>
    </location>
</feature>
<evidence type="ECO:0000313" key="3">
    <source>
        <dbReference type="EMBL" id="PAA45980.1"/>
    </source>
</evidence>
<proteinExistence type="predicted"/>
<dbReference type="InterPro" id="IPR046906">
    <property type="entry name" value="Mab-21_HhH/H2TH-like"/>
</dbReference>
<name>A0A267D9J4_9PLAT</name>
<sequence length="936" mass="105654">MASADSGEELLKCAKENLSRRLRDLIDTGVDPNYENKNGETAVWFASRNVCLDCLRVLIEKKANLDAQLRNGNVTGLWIAAANGHIEVIQTLLDGGADPEIPDSRGVTALWTATSYGFYEIVKLLIDSRCNYNATRSNGESCLWVACQSNFRQIVELLIGLGADSELARDDGHTPLMAAAEGGFVDIVKILIDYQANIEARCTDGQTALSLAACNGHDSVVKLLLSSGDNPDIDESDSSTVCPLAQSCAYDRRSTARLLWDRVSEQQRRHAIEICKSLGNEELADLLHPEASLRSEQKPACSSLQPVDMNELSKRMSEAGFTRERSRVQTAAADVVQGVYRSFFQKKQGNNLEKDSRTIFILGSFGDGWGCNLSSVDGSVSRESDIDFTEIMLGQSYHIQGACQCAIDEGMKYIYKNGHIRIKRSVVSQPAMTTQASHVTPSMDIVYSYAACGYPEISMLASVEDKEHFPDEVLQKLCNAVKSPKYPCHLIRAGTPNKEGTQLRVSTSILERIVLRSLTTEQGQFYIILKYIVKKVLGIRTAEHESFGLKSYHAKSIQLFMLKKTPKEAWKTENFRTLLITALRMLRNYMTEKSNIEEYCMPHFFLKDTILFFKKDHYPKCKIVEHINHVIGNIDRYITEFRDQLKPLEDPGYLSVHPFALFPFGFSLICDQESTDAYHNAYIRIKRILMELIKLDRPLSQNFMLELDKIPSFANTAKICLRVLALMRLGDEEAARKVLLDNQSSRVLRNLTIKEGLSKTKTREAIWSQLTGHDTLWRICCRMGHGTVDCIRFAPDRDQSINLVCRACFPSVLPFHERRVYLNFVVLLYLLRMSFSDSPDQAGSATKAFLDDVRGDWRSADFEELHAVALITDSTTEARQMLKEMLKRYDKRHVKTDEVIRHILTKCSVRVDQLGQPRLHHDSSAAVCLLNRKIMI</sequence>
<feature type="repeat" description="ANK" evidence="1">
    <location>
        <begin position="105"/>
        <end position="137"/>
    </location>
</feature>
<feature type="repeat" description="ANK" evidence="1">
    <location>
        <begin position="171"/>
        <end position="203"/>
    </location>
</feature>
<dbReference type="AlphaFoldDB" id="A0A267D9J4"/>
<dbReference type="SMART" id="SM00248">
    <property type="entry name" value="ANK"/>
    <property type="match status" value="6"/>
</dbReference>
<dbReference type="SUPFAM" id="SSF48403">
    <property type="entry name" value="Ankyrin repeat"/>
    <property type="match status" value="1"/>
</dbReference>
<organism evidence="3 4">
    <name type="scientific">Macrostomum lignano</name>
    <dbReference type="NCBI Taxonomy" id="282301"/>
    <lineage>
        <taxon>Eukaryota</taxon>
        <taxon>Metazoa</taxon>
        <taxon>Spiralia</taxon>
        <taxon>Lophotrochozoa</taxon>
        <taxon>Platyhelminthes</taxon>
        <taxon>Rhabditophora</taxon>
        <taxon>Macrostomorpha</taxon>
        <taxon>Macrostomida</taxon>
        <taxon>Macrostomidae</taxon>
        <taxon>Macrostomum</taxon>
    </lineage>
</organism>
<dbReference type="Gene3D" id="1.10.1410.40">
    <property type="match status" value="1"/>
</dbReference>
<evidence type="ECO:0000259" key="2">
    <source>
        <dbReference type="Pfam" id="PF20266"/>
    </source>
</evidence>
<reference evidence="3 4" key="1">
    <citation type="submission" date="2017-06" db="EMBL/GenBank/DDBJ databases">
        <title>A platform for efficient transgenesis in Macrostomum lignano, a flatworm model organism for stem cell research.</title>
        <authorList>
            <person name="Berezikov E."/>
        </authorList>
    </citation>
    <scope>NUCLEOTIDE SEQUENCE [LARGE SCALE GENOMIC DNA]</scope>
    <source>
        <strain evidence="3">DV1</strain>
        <tissue evidence="3">Whole organism</tissue>
    </source>
</reference>
<keyword evidence="1" id="KW-0040">ANK repeat</keyword>
<gene>
    <name evidence="3" type="ORF">BOX15_Mlig022265g3</name>
</gene>
<evidence type="ECO:0000313" key="4">
    <source>
        <dbReference type="Proteomes" id="UP000215902"/>
    </source>
</evidence>
<protein>
    <recommendedName>
        <fullName evidence="2">Mab-21-like HhH/H2TH-like domain-containing protein</fullName>
    </recommendedName>
</protein>
<dbReference type="EMBL" id="NIVC01005143">
    <property type="protein sequence ID" value="PAA45980.1"/>
    <property type="molecule type" value="Genomic_DNA"/>
</dbReference>
<feature type="repeat" description="ANK" evidence="1">
    <location>
        <begin position="204"/>
        <end position="236"/>
    </location>
</feature>
<dbReference type="Gene3D" id="1.25.40.20">
    <property type="entry name" value="Ankyrin repeat-containing domain"/>
    <property type="match status" value="3"/>
</dbReference>
<evidence type="ECO:0000256" key="1">
    <source>
        <dbReference type="PROSITE-ProRule" id="PRU00023"/>
    </source>
</evidence>
<dbReference type="Pfam" id="PF20266">
    <property type="entry name" value="Mab-21_C"/>
    <property type="match status" value="1"/>
</dbReference>
<dbReference type="InterPro" id="IPR002110">
    <property type="entry name" value="Ankyrin_rpt"/>
</dbReference>
<dbReference type="InterPro" id="IPR036770">
    <property type="entry name" value="Ankyrin_rpt-contain_sf"/>
</dbReference>
<keyword evidence="4" id="KW-1185">Reference proteome</keyword>
<dbReference type="OrthoDB" id="10257076at2759"/>
<accession>A0A267D9J4</accession>
<feature type="repeat" description="ANK" evidence="1">
    <location>
        <begin position="72"/>
        <end position="104"/>
    </location>
</feature>
<dbReference type="Pfam" id="PF12796">
    <property type="entry name" value="Ank_2"/>
    <property type="match status" value="2"/>
</dbReference>